<evidence type="ECO:0000313" key="1">
    <source>
        <dbReference type="EMBL" id="GLG03635.1"/>
    </source>
</evidence>
<accession>A0A9W6C6Q8</accession>
<dbReference type="Pfam" id="PF13526">
    <property type="entry name" value="DUF4125"/>
    <property type="match status" value="1"/>
</dbReference>
<reference evidence="1" key="2">
    <citation type="submission" date="2022-11" db="EMBL/GenBank/DDBJ databases">
        <title>Draft genome sequence of Sellimonas catena strain 12EGH17.</title>
        <authorList>
            <person name="Hisatomi A."/>
            <person name="Ohkuma M."/>
            <person name="Sakamoto M."/>
        </authorList>
    </citation>
    <scope>NUCLEOTIDE SEQUENCE</scope>
    <source>
        <strain evidence="1">12EGH17</strain>
    </source>
</reference>
<dbReference type="Proteomes" id="UP001145145">
    <property type="component" value="Unassembled WGS sequence"/>
</dbReference>
<proteinExistence type="predicted"/>
<keyword evidence="3" id="KW-1185">Reference proteome</keyword>
<reference evidence="1 3" key="5">
    <citation type="journal article" date="2023" name="Int. J. Syst. Evol. Microbiol.">
        <title>Sellimonas catena sp. nov., isolated from human faeces.</title>
        <authorList>
            <person name="Hisatomi A."/>
            <person name="Ohkuma M."/>
            <person name="Sakamoto M."/>
        </authorList>
    </citation>
    <scope>NUCLEOTIDE SEQUENCE [LARGE SCALE GENOMIC DNA]</scope>
    <source>
        <strain evidence="1 3">12EGH17</strain>
        <strain evidence="2">18CBH55</strain>
    </source>
</reference>
<comment type="caution">
    <text evidence="1">The sequence shown here is derived from an EMBL/GenBank/DDBJ whole genome shotgun (WGS) entry which is preliminary data.</text>
</comment>
<name>A0A9W6C6Q8_9FIRM</name>
<gene>
    <name evidence="1" type="ORF">Selli1_08090</name>
    <name evidence="2" type="ORF">Selli2_10070</name>
</gene>
<dbReference type="EMBL" id="BSCH01000005">
    <property type="protein sequence ID" value="GLG89580.1"/>
    <property type="molecule type" value="Genomic_DNA"/>
</dbReference>
<dbReference type="RefSeq" id="WP_207670222.1">
    <property type="nucleotide sequence ID" value="NZ_BSBO01000006.1"/>
</dbReference>
<dbReference type="AlphaFoldDB" id="A0A9W6C6Q8"/>
<evidence type="ECO:0008006" key="4">
    <source>
        <dbReference type="Google" id="ProtNLM"/>
    </source>
</evidence>
<protein>
    <recommendedName>
        <fullName evidence="4">DUF4125 family protein</fullName>
    </recommendedName>
</protein>
<organism evidence="1 3">
    <name type="scientific">Sellimonas catena</name>
    <dbReference type="NCBI Taxonomy" id="2994035"/>
    <lineage>
        <taxon>Bacteria</taxon>
        <taxon>Bacillati</taxon>
        <taxon>Bacillota</taxon>
        <taxon>Clostridia</taxon>
        <taxon>Lachnospirales</taxon>
        <taxon>Lachnospiraceae</taxon>
        <taxon>Sellimonas</taxon>
    </lineage>
</organism>
<reference evidence="2" key="4">
    <citation type="submission" date="2022-11" db="EMBL/GenBank/DDBJ databases">
        <title>Draft genome sequence of Sellimonas catena strain 18CBH55.</title>
        <authorList>
            <person name="Hisatomi A."/>
            <person name="Ohkuma M."/>
            <person name="Sakamoto M."/>
        </authorList>
    </citation>
    <scope>NUCLEOTIDE SEQUENCE</scope>
    <source>
        <strain evidence="2">18CBH55</strain>
    </source>
</reference>
<reference evidence="1" key="1">
    <citation type="submission" date="2022-11" db="EMBL/GenBank/DDBJ databases">
        <title>Draft genome sequence of Sellimonas catena strain 12EGH17.</title>
        <authorList>
            <person name="Atsushi H."/>
            <person name="Moriya O."/>
            <person name="Mitsuo S."/>
        </authorList>
    </citation>
    <scope>NUCLEOTIDE SEQUENCE</scope>
    <source>
        <strain evidence="1">12EGH17</strain>
    </source>
</reference>
<evidence type="ECO:0000313" key="2">
    <source>
        <dbReference type="EMBL" id="GLG89580.1"/>
    </source>
</evidence>
<reference evidence="2" key="3">
    <citation type="submission" date="2022-11" db="EMBL/GenBank/DDBJ databases">
        <title>Draft genome sequence of Sellimonas catena strain 18CBH55.</title>
        <authorList>
            <person name="Atsushi H."/>
            <person name="Moriya O."/>
            <person name="Mitsuo S."/>
        </authorList>
    </citation>
    <scope>NUCLEOTIDE SEQUENCE</scope>
    <source>
        <strain evidence="2">18CBH55</strain>
    </source>
</reference>
<sequence length="204" mass="24296">MMDKNQLIKEIVEMEWQQFQNVHNEGGRASCQDDKETFEIMRNSQFLVWNEEVLKSYLADLQDAWADGWNLLTEKYARMMESTAPKEYEAFRDILPKRSEERICLQEELIRQEIAWAEDFARRYPKLGSTGRKIHTSEDTPWDTSQETYLRGEIGTFSDRTIKLYARMIREMAEKGENLTEKNLGFMVRFYGYQSLEEAEQMQK</sequence>
<dbReference type="EMBL" id="BSBO01000006">
    <property type="protein sequence ID" value="GLG03635.1"/>
    <property type="molecule type" value="Genomic_DNA"/>
</dbReference>
<dbReference type="Proteomes" id="UP001145094">
    <property type="component" value="Unassembled WGS sequence"/>
</dbReference>
<dbReference type="InterPro" id="IPR025191">
    <property type="entry name" value="DUF4125"/>
</dbReference>
<evidence type="ECO:0000313" key="3">
    <source>
        <dbReference type="Proteomes" id="UP001145145"/>
    </source>
</evidence>